<organism evidence="7 8">
    <name type="scientific">Lagenidium giganteum</name>
    <dbReference type="NCBI Taxonomy" id="4803"/>
    <lineage>
        <taxon>Eukaryota</taxon>
        <taxon>Sar</taxon>
        <taxon>Stramenopiles</taxon>
        <taxon>Oomycota</taxon>
        <taxon>Peronosporomycetes</taxon>
        <taxon>Pythiales</taxon>
        <taxon>Pythiaceae</taxon>
    </lineage>
</organism>
<keyword evidence="8" id="KW-1185">Reference proteome</keyword>
<evidence type="ECO:0000313" key="8">
    <source>
        <dbReference type="Proteomes" id="UP001146120"/>
    </source>
</evidence>
<dbReference type="InterPro" id="IPR044571">
    <property type="entry name" value="P4KG1-8"/>
</dbReference>
<sequence length="591" mass="65583">MVKLAPTASCSTPRKLNLLVTQTARRSERFQHDTGKGNWRSAVWPSSPVLKKLTSTSPNSKTCSVGNNDDNNDVATVVPFLRSLKKRDQQPQDDCDLTDFGSDSKHSPTLFDLRNSEIKLSRAALRPQAKLVAGSDVVCSKADEVSSPEEPLSSVGALARSSLFQELSEFKATADAKILMLPDYLPDHEKELVKDVTEELRLGCQVGERNIAIFKLGTAEKMAPLHPHHRLARHREAMMDDLYVDVSELAQQGKDGFIARLRLRRLNSGSGMRHNMLWDVASSDGVAESVSEGEGGVYAVQSRSSGQKLAMFKPAEEERFVREGLFPGEGAVREEAAYELDARMNGFSGVPTTAVARLHLSNIGRTKQGAVQKFMIGSIGSMEGFGMPFDLKKAEEFVPVDQVHRIGLLDVRLFNTDRHPGNILLIGERAPYTMVPIDHGCILPSWFHLGEARFDWLEYPQSKVPFSSAAMQYIDALDADADAMALRRLGIREECVVTLKICTLFLQRAALAGKTLHWIGTFMQREGCFENPSRLESAVLSACQACGIPFTFVPNEYNEQKGSIPLGVLSRRPPNEFYRQLEQCLQEEIDR</sequence>
<dbReference type="PANTHER" id="PTHR45800">
    <property type="entry name" value="PHOSPHATIDYLINOSITOL 4-KINASE GAMMA"/>
    <property type="match status" value="1"/>
</dbReference>
<evidence type="ECO:0000313" key="7">
    <source>
        <dbReference type="EMBL" id="DAZ94449.1"/>
    </source>
</evidence>
<dbReference type="Proteomes" id="UP001146120">
    <property type="component" value="Unassembled WGS sequence"/>
</dbReference>
<reference evidence="7" key="2">
    <citation type="journal article" date="2023" name="Microbiol Resour">
        <title>Decontamination and Annotation of the Draft Genome Sequence of the Oomycete Lagenidium giganteum ARSEF 373.</title>
        <authorList>
            <person name="Morgan W.R."/>
            <person name="Tartar A."/>
        </authorList>
    </citation>
    <scope>NUCLEOTIDE SEQUENCE</scope>
    <source>
        <strain evidence="7">ARSEF 373</strain>
    </source>
</reference>
<dbReference type="GO" id="GO:0005524">
    <property type="term" value="F:ATP binding"/>
    <property type="evidence" value="ECO:0007669"/>
    <property type="project" value="UniProtKB-KW"/>
</dbReference>
<proteinExistence type="inferred from homology"/>
<evidence type="ECO:0000256" key="2">
    <source>
        <dbReference type="ARBA" id="ARBA00022679"/>
    </source>
</evidence>
<name>A0AAV2YMA1_9STRA</name>
<accession>A0AAV2YMA1</accession>
<evidence type="ECO:0000256" key="1">
    <source>
        <dbReference type="ARBA" id="ARBA00008941"/>
    </source>
</evidence>
<protein>
    <recommendedName>
        <fullName evidence="6">PI3K/PI4K catalytic domain-containing protein</fullName>
    </recommendedName>
</protein>
<evidence type="ECO:0000259" key="6">
    <source>
        <dbReference type="Pfam" id="PF00454"/>
    </source>
</evidence>
<evidence type="ECO:0000256" key="5">
    <source>
        <dbReference type="ARBA" id="ARBA00022840"/>
    </source>
</evidence>
<dbReference type="GO" id="GO:0016301">
    <property type="term" value="F:kinase activity"/>
    <property type="evidence" value="ECO:0007669"/>
    <property type="project" value="UniProtKB-KW"/>
</dbReference>
<gene>
    <name evidence="7" type="ORF">N0F65_002767</name>
</gene>
<evidence type="ECO:0000256" key="4">
    <source>
        <dbReference type="ARBA" id="ARBA00022777"/>
    </source>
</evidence>
<dbReference type="Pfam" id="PF00454">
    <property type="entry name" value="PI3_PI4_kinase"/>
    <property type="match status" value="1"/>
</dbReference>
<dbReference type="EMBL" id="DAKRPA010000250">
    <property type="protein sequence ID" value="DAZ94449.1"/>
    <property type="molecule type" value="Genomic_DNA"/>
</dbReference>
<dbReference type="AlphaFoldDB" id="A0AAV2YMA1"/>
<dbReference type="InterPro" id="IPR000403">
    <property type="entry name" value="PI3/4_kinase_cat_dom"/>
</dbReference>
<keyword evidence="3" id="KW-0547">Nucleotide-binding</keyword>
<keyword evidence="5" id="KW-0067">ATP-binding</keyword>
<reference evidence="7" key="1">
    <citation type="submission" date="2022-11" db="EMBL/GenBank/DDBJ databases">
        <authorList>
            <person name="Morgan W.R."/>
            <person name="Tartar A."/>
        </authorList>
    </citation>
    <scope>NUCLEOTIDE SEQUENCE</scope>
    <source>
        <strain evidence="7">ARSEF 373</strain>
    </source>
</reference>
<keyword evidence="2" id="KW-0808">Transferase</keyword>
<evidence type="ECO:0000256" key="3">
    <source>
        <dbReference type="ARBA" id="ARBA00022741"/>
    </source>
</evidence>
<keyword evidence="4" id="KW-0418">Kinase</keyword>
<comment type="similarity">
    <text evidence="1">Belongs to the PI3/PI4-kinase family. Type II PI4K subfamily.</text>
</comment>
<feature type="domain" description="PI3K/PI4K catalytic" evidence="6">
    <location>
        <begin position="326"/>
        <end position="515"/>
    </location>
</feature>
<comment type="caution">
    <text evidence="7">The sequence shown here is derived from an EMBL/GenBank/DDBJ whole genome shotgun (WGS) entry which is preliminary data.</text>
</comment>
<dbReference type="PANTHER" id="PTHR45800:SF11">
    <property type="entry name" value="PHOSPHATIDYLINOSITOL 3-KINASE-RELATED PROTEIN KINASE"/>
    <property type="match status" value="1"/>
</dbReference>